<protein>
    <submittedName>
        <fullName evidence="2">Uncharacterized protein</fullName>
    </submittedName>
</protein>
<dbReference type="EMBL" id="JAHDVG010000487">
    <property type="protein sequence ID" value="KAH1166584.1"/>
    <property type="molecule type" value="Genomic_DNA"/>
</dbReference>
<evidence type="ECO:0000256" key="1">
    <source>
        <dbReference type="SAM" id="MobiDB-lite"/>
    </source>
</evidence>
<comment type="caution">
    <text evidence="2">The sequence shown here is derived from an EMBL/GenBank/DDBJ whole genome shotgun (WGS) entry which is preliminary data.</text>
</comment>
<accession>A0A9D3WMQ3</accession>
<organism evidence="2 3">
    <name type="scientific">Mauremys mutica</name>
    <name type="common">yellowpond turtle</name>
    <dbReference type="NCBI Taxonomy" id="74926"/>
    <lineage>
        <taxon>Eukaryota</taxon>
        <taxon>Metazoa</taxon>
        <taxon>Chordata</taxon>
        <taxon>Craniata</taxon>
        <taxon>Vertebrata</taxon>
        <taxon>Euteleostomi</taxon>
        <taxon>Archelosauria</taxon>
        <taxon>Testudinata</taxon>
        <taxon>Testudines</taxon>
        <taxon>Cryptodira</taxon>
        <taxon>Durocryptodira</taxon>
        <taxon>Testudinoidea</taxon>
        <taxon>Geoemydidae</taxon>
        <taxon>Geoemydinae</taxon>
        <taxon>Mauremys</taxon>
    </lineage>
</organism>
<proteinExistence type="predicted"/>
<dbReference type="Proteomes" id="UP000827986">
    <property type="component" value="Unassembled WGS sequence"/>
</dbReference>
<dbReference type="AlphaFoldDB" id="A0A9D3WMQ3"/>
<sequence>MAAAPASLGTQWRERVEEPQHLLLHRARTKQGARSRQRGPAGRRQPETGHGHGEREALGRPSPKNEVVALTGWVRFWSPSGLKIRPKQASARFPPLAWGLGRGQGTGSAPAFGVQVGNISIKATGVTRQQNRHEWEENQALEIQGCAAGDRAGSLGEEEGPNGEVSSQPLLSRDGQCFSESPCRAEREPATAPGTPTQRH</sequence>
<feature type="compositionally biased region" description="Basic residues" evidence="1">
    <location>
        <begin position="23"/>
        <end position="37"/>
    </location>
</feature>
<name>A0A9D3WMQ3_9SAUR</name>
<evidence type="ECO:0000313" key="2">
    <source>
        <dbReference type="EMBL" id="KAH1166584.1"/>
    </source>
</evidence>
<feature type="region of interest" description="Disordered" evidence="1">
    <location>
        <begin position="146"/>
        <end position="200"/>
    </location>
</feature>
<feature type="region of interest" description="Disordered" evidence="1">
    <location>
        <begin position="1"/>
        <end position="64"/>
    </location>
</feature>
<gene>
    <name evidence="2" type="ORF">KIL84_015756</name>
</gene>
<evidence type="ECO:0000313" key="3">
    <source>
        <dbReference type="Proteomes" id="UP000827986"/>
    </source>
</evidence>
<keyword evidence="3" id="KW-1185">Reference proteome</keyword>
<reference evidence="2" key="1">
    <citation type="submission" date="2021-09" db="EMBL/GenBank/DDBJ databases">
        <title>The genome of Mauremys mutica provides insights into the evolution of semi-aquatic lifestyle.</title>
        <authorList>
            <person name="Gong S."/>
            <person name="Gao Y."/>
        </authorList>
    </citation>
    <scope>NUCLEOTIDE SEQUENCE</scope>
    <source>
        <strain evidence="2">MM-2020</strain>
        <tissue evidence="2">Muscle</tissue>
    </source>
</reference>
<feature type="compositionally biased region" description="Basic and acidic residues" evidence="1">
    <location>
        <begin position="44"/>
        <end position="58"/>
    </location>
</feature>